<dbReference type="InterPro" id="IPR006162">
    <property type="entry name" value="Ppantetheine_attach_site"/>
</dbReference>
<dbReference type="Gene3D" id="1.10.1200.10">
    <property type="entry name" value="ACP-like"/>
    <property type="match status" value="1"/>
</dbReference>
<comment type="similarity">
    <text evidence="2 9">Belongs to the acyl carrier protein (ACP) family.</text>
</comment>
<dbReference type="HAMAP" id="MF_01217">
    <property type="entry name" value="Acyl_carrier"/>
    <property type="match status" value="1"/>
</dbReference>
<dbReference type="AlphaFoldDB" id="A0A2S0KMA4"/>
<proteinExistence type="inferred from homology"/>
<feature type="modified residue" description="O-(pantetheine 4'-phosphoryl)serine" evidence="9">
    <location>
        <position position="39"/>
    </location>
</feature>
<dbReference type="NCBIfam" id="NF002151">
    <property type="entry name" value="PRK00982.1-5"/>
    <property type="match status" value="1"/>
</dbReference>
<dbReference type="NCBIfam" id="NF002148">
    <property type="entry name" value="PRK00982.1-2"/>
    <property type="match status" value="1"/>
</dbReference>
<evidence type="ECO:0000256" key="4">
    <source>
        <dbReference type="ARBA" id="ARBA00022516"/>
    </source>
</evidence>
<keyword evidence="9" id="KW-0963">Cytoplasm</keyword>
<dbReference type="GO" id="GO:0009245">
    <property type="term" value="P:lipid A biosynthetic process"/>
    <property type="evidence" value="ECO:0007669"/>
    <property type="project" value="TreeGrafter"/>
</dbReference>
<dbReference type="GO" id="GO:0000035">
    <property type="term" value="F:acyl binding"/>
    <property type="evidence" value="ECO:0007669"/>
    <property type="project" value="TreeGrafter"/>
</dbReference>
<evidence type="ECO:0000256" key="1">
    <source>
        <dbReference type="ARBA" id="ARBA00005194"/>
    </source>
</evidence>
<keyword evidence="7 9" id="KW-0443">Lipid metabolism</keyword>
<evidence type="ECO:0000256" key="6">
    <source>
        <dbReference type="ARBA" id="ARBA00022832"/>
    </source>
</evidence>
<evidence type="ECO:0000256" key="5">
    <source>
        <dbReference type="ARBA" id="ARBA00022553"/>
    </source>
</evidence>
<sequence>MTQQEIFKEVQDILVDQLGVEPEEVTMEASFIDDLNADSLDIVELIMTLEQEFEVSIPDEDAEKISTVADVVNYIKDNFYN</sequence>
<dbReference type="NCBIfam" id="NF002150">
    <property type="entry name" value="PRK00982.1-4"/>
    <property type="match status" value="1"/>
</dbReference>
<evidence type="ECO:0000256" key="3">
    <source>
        <dbReference type="ARBA" id="ARBA00022450"/>
    </source>
</evidence>
<dbReference type="InterPro" id="IPR036736">
    <property type="entry name" value="ACP-like_sf"/>
</dbReference>
<evidence type="ECO:0000256" key="11">
    <source>
        <dbReference type="RuleBase" id="RU003545"/>
    </source>
</evidence>
<keyword evidence="6 9" id="KW-0276">Fatty acid metabolism</keyword>
<dbReference type="Proteomes" id="UP000237947">
    <property type="component" value="Chromosome"/>
</dbReference>
<evidence type="ECO:0000256" key="9">
    <source>
        <dbReference type="HAMAP-Rule" id="MF_01217"/>
    </source>
</evidence>
<dbReference type="EMBL" id="CP027226">
    <property type="protein sequence ID" value="AVM42161.1"/>
    <property type="molecule type" value="Genomic_DNA"/>
</dbReference>
<name>A0A2S0KMA4_9FIRM</name>
<keyword evidence="5 9" id="KW-0597">Phosphoprotein</keyword>
<keyword evidence="8 9" id="KW-0275">Fatty acid biosynthesis</keyword>
<evidence type="ECO:0000259" key="12">
    <source>
        <dbReference type="PROSITE" id="PS50075"/>
    </source>
</evidence>
<comment type="function">
    <text evidence="9 11">Carrier of the growing fatty acid chain in fatty acid biosynthesis.</text>
</comment>
<dbReference type="InterPro" id="IPR009081">
    <property type="entry name" value="PP-bd_ACP"/>
</dbReference>
<dbReference type="PROSITE" id="PS00012">
    <property type="entry name" value="PHOSPHOPANTETHEINE"/>
    <property type="match status" value="1"/>
</dbReference>
<feature type="domain" description="Carrier" evidence="12">
    <location>
        <begin position="4"/>
        <end position="79"/>
    </location>
</feature>
<dbReference type="SUPFAM" id="SSF47336">
    <property type="entry name" value="ACP-like"/>
    <property type="match status" value="1"/>
</dbReference>
<dbReference type="GO" id="GO:0000036">
    <property type="term" value="F:acyl carrier activity"/>
    <property type="evidence" value="ECO:0007669"/>
    <property type="project" value="UniProtKB-UniRule"/>
</dbReference>
<evidence type="ECO:0000256" key="7">
    <source>
        <dbReference type="ARBA" id="ARBA00023098"/>
    </source>
</evidence>
<organism evidence="13 14">
    <name type="scientific">Fastidiosipila sanguinis</name>
    <dbReference type="NCBI Taxonomy" id="236753"/>
    <lineage>
        <taxon>Bacteria</taxon>
        <taxon>Bacillati</taxon>
        <taxon>Bacillota</taxon>
        <taxon>Clostridia</taxon>
        <taxon>Eubacteriales</taxon>
        <taxon>Oscillospiraceae</taxon>
        <taxon>Fastidiosipila</taxon>
    </lineage>
</organism>
<dbReference type="RefSeq" id="WP_106012146.1">
    <property type="nucleotide sequence ID" value="NZ_CP027226.1"/>
</dbReference>
<gene>
    <name evidence="9 13" type="primary">acpP</name>
    <name evidence="13" type="ORF">C5Q98_02450</name>
</gene>
<keyword evidence="3 9" id="KW-0596">Phosphopantetheine</keyword>
<dbReference type="NCBIfam" id="TIGR00517">
    <property type="entry name" value="acyl_carrier"/>
    <property type="match status" value="1"/>
</dbReference>
<dbReference type="InterPro" id="IPR003231">
    <property type="entry name" value="ACP"/>
</dbReference>
<accession>A0A2S0KMA4</accession>
<evidence type="ECO:0000256" key="2">
    <source>
        <dbReference type="ARBA" id="ARBA00010930"/>
    </source>
</evidence>
<evidence type="ECO:0000256" key="8">
    <source>
        <dbReference type="ARBA" id="ARBA00023160"/>
    </source>
</evidence>
<keyword evidence="4 9" id="KW-0444">Lipid biosynthesis</keyword>
<dbReference type="KEGG" id="fsa:C5Q98_02450"/>
<dbReference type="PANTHER" id="PTHR20863">
    <property type="entry name" value="ACYL CARRIER PROTEIN"/>
    <property type="match status" value="1"/>
</dbReference>
<dbReference type="Pfam" id="PF00550">
    <property type="entry name" value="PP-binding"/>
    <property type="match status" value="1"/>
</dbReference>
<dbReference type="FunFam" id="1.10.1200.10:FF:000003">
    <property type="entry name" value="Acyl carrier protein"/>
    <property type="match status" value="1"/>
</dbReference>
<reference evidence="14" key="1">
    <citation type="submission" date="2018-02" db="EMBL/GenBank/DDBJ databases">
        <authorList>
            <person name="Holder M.E."/>
            <person name="Ajami N.J."/>
            <person name="Petrosino J.F."/>
        </authorList>
    </citation>
    <scope>NUCLEOTIDE SEQUENCE [LARGE SCALE GENOMIC DNA]</scope>
    <source>
        <strain evidence="14">CCUG 47711</strain>
    </source>
</reference>
<evidence type="ECO:0000256" key="10">
    <source>
        <dbReference type="NCBIfam" id="TIGR00517"/>
    </source>
</evidence>
<keyword evidence="14" id="KW-1185">Reference proteome</keyword>
<comment type="PTM">
    <text evidence="11">4'-phosphopantetheine is transferred from CoA to a specific serine of apo-ACP by acpS.</text>
</comment>
<dbReference type="GO" id="GO:0005829">
    <property type="term" value="C:cytosol"/>
    <property type="evidence" value="ECO:0007669"/>
    <property type="project" value="TreeGrafter"/>
</dbReference>
<comment type="PTM">
    <text evidence="9">4'-phosphopantetheine is transferred from CoA to a specific serine of apo-ACP by AcpS. This modification is essential for activity because fatty acids are bound in thioester linkage to the sulfhydryl of the prosthetic group.</text>
</comment>
<dbReference type="OrthoDB" id="9804551at2"/>
<dbReference type="PANTHER" id="PTHR20863:SF76">
    <property type="entry name" value="CARRIER DOMAIN-CONTAINING PROTEIN"/>
    <property type="match status" value="1"/>
</dbReference>
<evidence type="ECO:0000313" key="14">
    <source>
        <dbReference type="Proteomes" id="UP000237947"/>
    </source>
</evidence>
<evidence type="ECO:0000313" key="13">
    <source>
        <dbReference type="EMBL" id="AVM42161.1"/>
    </source>
</evidence>
<comment type="subcellular location">
    <subcellularLocation>
        <location evidence="9">Cytoplasm</location>
    </subcellularLocation>
</comment>
<comment type="pathway">
    <text evidence="1 9 11">Lipid metabolism; fatty acid biosynthesis.</text>
</comment>
<protein>
    <recommendedName>
        <fullName evidence="9 10">Acyl carrier protein</fullName>
        <shortName evidence="9">ACP</shortName>
    </recommendedName>
</protein>
<dbReference type="UniPathway" id="UPA00094"/>
<dbReference type="PROSITE" id="PS50075">
    <property type="entry name" value="CARRIER"/>
    <property type="match status" value="1"/>
</dbReference>
<dbReference type="GO" id="GO:0016020">
    <property type="term" value="C:membrane"/>
    <property type="evidence" value="ECO:0007669"/>
    <property type="project" value="GOC"/>
</dbReference>